<comment type="caution">
    <text evidence="5">The sequence shown here is derived from an EMBL/GenBank/DDBJ whole genome shotgun (WGS) entry which is preliminary data.</text>
</comment>
<evidence type="ECO:0000313" key="6">
    <source>
        <dbReference type="Proteomes" id="UP000237271"/>
    </source>
</evidence>
<dbReference type="Gene3D" id="2.60.200.40">
    <property type="match status" value="1"/>
</dbReference>
<feature type="coiled-coil region" evidence="2">
    <location>
        <begin position="411"/>
        <end position="445"/>
    </location>
</feature>
<dbReference type="SMART" id="SM00046">
    <property type="entry name" value="DAGKc"/>
    <property type="match status" value="1"/>
</dbReference>
<protein>
    <submittedName>
        <fullName evidence="5">Sphingosine Kinase</fullName>
    </submittedName>
</protein>
<dbReference type="Gene3D" id="3.40.50.10330">
    <property type="entry name" value="Probable inorganic polyphosphate/atp-NAD kinase, domain 1"/>
    <property type="match status" value="1"/>
</dbReference>
<keyword evidence="6" id="KW-1185">Reference proteome</keyword>
<dbReference type="InterPro" id="IPR001206">
    <property type="entry name" value="Diacylglycerol_kinase_cat_dom"/>
</dbReference>
<keyword evidence="5" id="KW-0808">Transferase</keyword>
<dbReference type="PANTHER" id="PTHR10331">
    <property type="entry name" value="T COMPLEX PROTEIN 10"/>
    <property type="match status" value="1"/>
</dbReference>
<gene>
    <name evidence="5" type="ORF">PHPALM_17945</name>
</gene>
<feature type="compositionally biased region" description="Basic and acidic residues" evidence="3">
    <location>
        <begin position="38"/>
        <end position="51"/>
    </location>
</feature>
<dbReference type="FunFam" id="2.60.450.20:FF:000005">
    <property type="entry name" value="Lyst-interacting protein, putative"/>
    <property type="match status" value="1"/>
</dbReference>
<evidence type="ECO:0000256" key="3">
    <source>
        <dbReference type="SAM" id="MobiDB-lite"/>
    </source>
</evidence>
<dbReference type="Gene3D" id="2.60.450.20">
    <property type="match status" value="1"/>
</dbReference>
<feature type="domain" description="DAGKc" evidence="4">
    <location>
        <begin position="995"/>
        <end position="1134"/>
    </location>
</feature>
<dbReference type="Proteomes" id="UP000237271">
    <property type="component" value="Unassembled WGS sequence"/>
</dbReference>
<evidence type="ECO:0000313" key="5">
    <source>
        <dbReference type="EMBL" id="POM66230.1"/>
    </source>
</evidence>
<feature type="compositionally biased region" description="Acidic residues" evidence="3">
    <location>
        <begin position="509"/>
        <end position="519"/>
    </location>
</feature>
<evidence type="ECO:0000259" key="4">
    <source>
        <dbReference type="PROSITE" id="PS50146"/>
    </source>
</evidence>
<dbReference type="InterPro" id="IPR045540">
    <property type="entry name" value="YegS/DAGK_C"/>
</dbReference>
<dbReference type="InterPro" id="IPR016064">
    <property type="entry name" value="NAD/diacylglycerol_kinase_sf"/>
</dbReference>
<dbReference type="Pfam" id="PF07202">
    <property type="entry name" value="Tcp10_C"/>
    <property type="match status" value="2"/>
</dbReference>
<evidence type="ECO:0000256" key="1">
    <source>
        <dbReference type="ARBA" id="ARBA00005627"/>
    </source>
</evidence>
<feature type="compositionally biased region" description="Basic and acidic residues" evidence="3">
    <location>
        <begin position="97"/>
        <end position="108"/>
    </location>
</feature>
<feature type="compositionally biased region" description="Basic residues" evidence="3">
    <location>
        <begin position="65"/>
        <end position="75"/>
    </location>
</feature>
<dbReference type="InterPro" id="IPR047002">
    <property type="entry name" value="Tcp10_C_sf"/>
</dbReference>
<keyword evidence="2" id="KW-0175">Coiled coil</keyword>
<dbReference type="EMBL" id="NCKW01009691">
    <property type="protein sequence ID" value="POM66230.1"/>
    <property type="molecule type" value="Genomic_DNA"/>
</dbReference>
<feature type="compositionally biased region" description="Polar residues" evidence="3">
    <location>
        <begin position="52"/>
        <end position="64"/>
    </location>
</feature>
<dbReference type="InterPro" id="IPR009852">
    <property type="entry name" value="CENPJ_C_dom"/>
</dbReference>
<sequence length="1349" mass="152748">MAPGRQEPRAWRKENDADNRRMSVTSSEDVPVPGSKVPFDELLARELRKSSGNEAKSTTNTNGKSSKKPFLKRGARGWWMRQPDAKQKVVKHTLVSKGDENEAADKRLPSILSPPVSPIRRIEHNNQIDSDDHDVQRRQKNDEFGAWKNASFRSTVSTDIMGMKNVRQSYEAKQEREAKEIAEFEAIERDLAAEKEAYLMEKQQQHQYEASSRDQIYDNQEDTNHWGLPYSSFVSELHEQEQSRWQIPKSGSIFDDSLDEGADSALVFDNQSTLSKDEWMTERDGITNQLRDHFGYGNHYEKLYELEEEVKFYKAETLLLQKRKDYYDQEVKKLAIERDEFARYQQEQRVIIEKEWEQERAKMKKEEKLQERQWKLRMNATISHQDRKDRGEVEMLKAQIVKMQLDEKARASKWKAENDNLRQRVGDLEKKNQELCDEIKFLERDRLEQWEKYERVLKEKQVASGSASKFGATASAVLSEKNDLRTMDDVIAIKGTADELLERWKFPTDDESSSTDEKEDLAHSEYHRRVQPNPVDDYNSKRYSLDHDDSGIFADEINSAQTNADAFNSDENRVQPNSSNATYEWALPDAGSDVSHSFDYASKTTGDDERDSAISESTSALLGHKSVTHEVEHPGGKKEILYTDGSRKIVFPDGNEKEIDANGHVVIKFTNGDHKEIFPDTGITVYYYNEAQTKLTTYPDNRKVYEFPNQQIEMSLPDGTTEIQFADGIKKTIRPNGDEFSVFPDGTTMLEQPDGLREVTLLNQKKIRYFPDGQMACVTPSGQETRVRSDSELKLLMENSQSVSNHEVIRNSGQMEAYLRKHWPEGSVSVSCRVYASQRRADEHKRLQLSKKGIELRSVGPTASETDVIPWSWILGASESTSGIRRRFIPVYEGSEYGEEKEFVVFGCAPKPEDAGSGGLLGGLASLATAVLPTALTASKPGVERTLLQWVFKCDDENGDVVAMKTVKAIKFLADPRVEQSVKTAEKLLDPYGSMPPRRFMVVINPAGGKGNAQQTFEKEVAPVFEQANVEVETIITRQAGHATEILADVPLKKYDCIVAVGGDGLLSERLMKRKDWQQAILQPLGIIPGGSGNGLSASLLSRAGERFEAINAAYSLAKGQVQELDLFTATNGDGKVMHGFLSLEWAFIADMDIKSERYRVFGDMRFFIATALQIFGFGQTNFPGQLRYLVSKDDEQQPAKYHDTFSDAETTSKPTCVCLDKDGEESEKWQEMDGPFYMFWSMNVSHAAADAHIAPPADISDGYFHMMLVSGESYSRLGLAKLMMGIEDGSHIDVDRVQLIRTRAFTVRASNANDLMCVDGELFPGPEVKIELHRALGRVLTLPRKNKE</sequence>
<dbReference type="OrthoDB" id="3853857at2759"/>
<keyword evidence="5" id="KW-0418">Kinase</keyword>
<dbReference type="InterPro" id="IPR026581">
    <property type="entry name" value="TCP10L/CENPJ"/>
</dbReference>
<dbReference type="GO" id="GO:0016301">
    <property type="term" value="F:kinase activity"/>
    <property type="evidence" value="ECO:0007669"/>
    <property type="project" value="UniProtKB-KW"/>
</dbReference>
<dbReference type="SUPFAM" id="SSF111331">
    <property type="entry name" value="NAD kinase/diacylglycerol kinase-like"/>
    <property type="match status" value="1"/>
</dbReference>
<feature type="compositionally biased region" description="Basic and acidic residues" evidence="3">
    <location>
        <begin position="1"/>
        <end position="21"/>
    </location>
</feature>
<dbReference type="PROSITE" id="PS50146">
    <property type="entry name" value="DAGK"/>
    <property type="match status" value="1"/>
</dbReference>
<reference evidence="5 6" key="1">
    <citation type="journal article" date="2017" name="Genome Biol. Evol.">
        <title>Phytophthora megakarya and P. palmivora, closely related causal agents of cacao black pod rot, underwent increases in genome sizes and gene numbers by different mechanisms.</title>
        <authorList>
            <person name="Ali S.S."/>
            <person name="Shao J."/>
            <person name="Lary D.J."/>
            <person name="Kronmiller B."/>
            <person name="Shen D."/>
            <person name="Strem M.D."/>
            <person name="Amoako-Attah I."/>
            <person name="Akrofi A.Y."/>
            <person name="Begoude B.A."/>
            <person name="Ten Hoopen G.M."/>
            <person name="Coulibaly K."/>
            <person name="Kebe B.I."/>
            <person name="Melnick R.L."/>
            <person name="Guiltinan M.J."/>
            <person name="Tyler B.M."/>
            <person name="Meinhardt L.W."/>
            <person name="Bailey B.A."/>
        </authorList>
    </citation>
    <scope>NUCLEOTIDE SEQUENCE [LARGE SCALE GENOMIC DNA]</scope>
    <source>
        <strain evidence="6">sbr112.9</strain>
    </source>
</reference>
<feature type="region of interest" description="Disordered" evidence="3">
    <location>
        <begin position="1"/>
        <end position="117"/>
    </location>
</feature>
<name>A0A2P4XKY9_9STRA</name>
<proteinExistence type="inferred from homology"/>
<dbReference type="Pfam" id="PF19279">
    <property type="entry name" value="YegS_C"/>
    <property type="match status" value="1"/>
</dbReference>
<dbReference type="InterPro" id="IPR017438">
    <property type="entry name" value="ATP-NAD_kinase_N"/>
</dbReference>
<organism evidence="5 6">
    <name type="scientific">Phytophthora palmivora</name>
    <dbReference type="NCBI Taxonomy" id="4796"/>
    <lineage>
        <taxon>Eukaryota</taxon>
        <taxon>Sar</taxon>
        <taxon>Stramenopiles</taxon>
        <taxon>Oomycota</taxon>
        <taxon>Peronosporomycetes</taxon>
        <taxon>Peronosporales</taxon>
        <taxon>Peronosporaceae</taxon>
        <taxon>Phytophthora</taxon>
    </lineage>
</organism>
<comment type="similarity">
    <text evidence="1">Belongs to the TCP10 family.</text>
</comment>
<evidence type="ECO:0000256" key="2">
    <source>
        <dbReference type="SAM" id="Coils"/>
    </source>
</evidence>
<feature type="region of interest" description="Disordered" evidence="3">
    <location>
        <begin position="505"/>
        <end position="542"/>
    </location>
</feature>
<dbReference type="PANTHER" id="PTHR10331:SF6">
    <property type="entry name" value="SPINDLE ASSEMBLY ABNORMAL 4"/>
    <property type="match status" value="1"/>
</dbReference>
<dbReference type="Pfam" id="PF00781">
    <property type="entry name" value="DAGK_cat"/>
    <property type="match status" value="1"/>
</dbReference>
<accession>A0A2P4XKY9</accession>